<gene>
    <name evidence="2" type="ORF">PGT21_015679</name>
</gene>
<evidence type="ECO:0000313" key="2">
    <source>
        <dbReference type="EMBL" id="KAA1079550.1"/>
    </source>
</evidence>
<name>A0A5B0MUW4_PUCGR</name>
<keyword evidence="3" id="KW-1185">Reference proteome</keyword>
<evidence type="ECO:0000256" key="1">
    <source>
        <dbReference type="SAM" id="MobiDB-lite"/>
    </source>
</evidence>
<dbReference type="Proteomes" id="UP000324748">
    <property type="component" value="Unassembled WGS sequence"/>
</dbReference>
<protein>
    <submittedName>
        <fullName evidence="2">Uncharacterized protein</fullName>
    </submittedName>
</protein>
<comment type="caution">
    <text evidence="2">The sequence shown here is derived from an EMBL/GenBank/DDBJ whole genome shotgun (WGS) entry which is preliminary data.</text>
</comment>
<dbReference type="EMBL" id="VSWC01000132">
    <property type="protein sequence ID" value="KAA1079550.1"/>
    <property type="molecule type" value="Genomic_DNA"/>
</dbReference>
<sequence length="58" mass="6535">MSVVRSVVAWQLIRVPGSYTIIIIKIDCNQLNSVQTALLKNNPRNPHQPTPSTQSRHL</sequence>
<proteinExistence type="predicted"/>
<feature type="region of interest" description="Disordered" evidence="1">
    <location>
        <begin position="39"/>
        <end position="58"/>
    </location>
</feature>
<organism evidence="2 3">
    <name type="scientific">Puccinia graminis f. sp. tritici</name>
    <dbReference type="NCBI Taxonomy" id="56615"/>
    <lineage>
        <taxon>Eukaryota</taxon>
        <taxon>Fungi</taxon>
        <taxon>Dikarya</taxon>
        <taxon>Basidiomycota</taxon>
        <taxon>Pucciniomycotina</taxon>
        <taxon>Pucciniomycetes</taxon>
        <taxon>Pucciniales</taxon>
        <taxon>Pucciniaceae</taxon>
        <taxon>Puccinia</taxon>
    </lineage>
</organism>
<reference evidence="2 3" key="1">
    <citation type="submission" date="2019-05" db="EMBL/GenBank/DDBJ databases">
        <title>Emergence of the Ug99 lineage of the wheat stem rust pathogen through somatic hybridization.</title>
        <authorList>
            <person name="Li F."/>
            <person name="Upadhyaya N.M."/>
            <person name="Sperschneider J."/>
            <person name="Matny O."/>
            <person name="Nguyen-Phuc H."/>
            <person name="Mago R."/>
            <person name="Raley C."/>
            <person name="Miller M.E."/>
            <person name="Silverstein K.A.T."/>
            <person name="Henningsen E."/>
            <person name="Hirsch C.D."/>
            <person name="Visser B."/>
            <person name="Pretorius Z.A."/>
            <person name="Steffenson B.J."/>
            <person name="Schwessinger B."/>
            <person name="Dodds P.N."/>
            <person name="Figueroa M."/>
        </authorList>
    </citation>
    <scope>NUCLEOTIDE SEQUENCE [LARGE SCALE GENOMIC DNA]</scope>
    <source>
        <strain evidence="2">21-0</strain>
    </source>
</reference>
<evidence type="ECO:0000313" key="3">
    <source>
        <dbReference type="Proteomes" id="UP000324748"/>
    </source>
</evidence>
<dbReference type="AlphaFoldDB" id="A0A5B0MUW4"/>
<accession>A0A5B0MUW4</accession>